<evidence type="ECO:0000313" key="3">
    <source>
        <dbReference type="Proteomes" id="UP001153076"/>
    </source>
</evidence>
<comment type="caution">
    <text evidence="2">The sequence shown here is derived from an EMBL/GenBank/DDBJ whole genome shotgun (WGS) entry which is preliminary data.</text>
</comment>
<feature type="region of interest" description="Disordered" evidence="1">
    <location>
        <begin position="92"/>
        <end position="114"/>
    </location>
</feature>
<evidence type="ECO:0000313" key="2">
    <source>
        <dbReference type="EMBL" id="KAJ8439628.1"/>
    </source>
</evidence>
<protein>
    <recommendedName>
        <fullName evidence="4">Aminotransferase-like plant mobile domain-containing protein</fullName>
    </recommendedName>
</protein>
<keyword evidence="3" id="KW-1185">Reference proteome</keyword>
<organism evidence="2 3">
    <name type="scientific">Carnegiea gigantea</name>
    <dbReference type="NCBI Taxonomy" id="171969"/>
    <lineage>
        <taxon>Eukaryota</taxon>
        <taxon>Viridiplantae</taxon>
        <taxon>Streptophyta</taxon>
        <taxon>Embryophyta</taxon>
        <taxon>Tracheophyta</taxon>
        <taxon>Spermatophyta</taxon>
        <taxon>Magnoliopsida</taxon>
        <taxon>eudicotyledons</taxon>
        <taxon>Gunneridae</taxon>
        <taxon>Pentapetalae</taxon>
        <taxon>Caryophyllales</taxon>
        <taxon>Cactineae</taxon>
        <taxon>Cactaceae</taxon>
        <taxon>Cactoideae</taxon>
        <taxon>Echinocereeae</taxon>
        <taxon>Carnegiea</taxon>
    </lineage>
</organism>
<sequence length="414" mass="46868">MQSFLRALGAVNEYPFTMVLRISGLLVIGDVYEEFLPHNDILCDPTKYPSTVAELLRIHAELCRFHKRDYIFCNWWLDHFYRGELTLAGREYEGGQPKSKKNSPPQVSSRPRMTMSNVTREGELAVFITFWLSHFVLPHGRDIIRPETFVMAALLVKGHRLSLAPTVLGYIYHGLGQAASHPGHPGEAGATLPIHYMIGWLAELFPRLYSRCPDHKCPKEYPILICYAGDTHTSFSLELLASRARVFQSLSALRCMNDIYNLSTIEICWLSSKIEEIFGVVETAVKIEDLVDIDRVKALFDQDLICSSKITRIEDQLNNLSSEASKLKVKEQEVFREEDQIQGKLKSSLDLKKKEAEQVKADLAEVGFSKLQDLEKEKNHLKSLIGSVISFKNAFALSSHIHGLVSWETGTLSL</sequence>
<proteinExistence type="predicted"/>
<accession>A0A9Q1KA68</accession>
<dbReference type="Proteomes" id="UP001153076">
    <property type="component" value="Unassembled WGS sequence"/>
</dbReference>
<dbReference type="OrthoDB" id="694455at2759"/>
<name>A0A9Q1KA68_9CARY</name>
<dbReference type="EMBL" id="JAKOGI010000214">
    <property type="protein sequence ID" value="KAJ8439628.1"/>
    <property type="molecule type" value="Genomic_DNA"/>
</dbReference>
<evidence type="ECO:0000256" key="1">
    <source>
        <dbReference type="SAM" id="MobiDB-lite"/>
    </source>
</evidence>
<gene>
    <name evidence="2" type="ORF">Cgig2_021004</name>
</gene>
<reference evidence="2" key="1">
    <citation type="submission" date="2022-04" db="EMBL/GenBank/DDBJ databases">
        <title>Carnegiea gigantea Genome sequencing and assembly v2.</title>
        <authorList>
            <person name="Copetti D."/>
            <person name="Sanderson M.J."/>
            <person name="Burquez A."/>
            <person name="Wojciechowski M.F."/>
        </authorList>
    </citation>
    <scope>NUCLEOTIDE SEQUENCE</scope>
    <source>
        <strain evidence="2">SGP5-SGP5p</strain>
        <tissue evidence="2">Aerial part</tissue>
    </source>
</reference>
<feature type="compositionally biased region" description="Polar residues" evidence="1">
    <location>
        <begin position="102"/>
        <end position="114"/>
    </location>
</feature>
<dbReference type="AlphaFoldDB" id="A0A9Q1KA68"/>
<evidence type="ECO:0008006" key="4">
    <source>
        <dbReference type="Google" id="ProtNLM"/>
    </source>
</evidence>